<evidence type="ECO:0000313" key="12">
    <source>
        <dbReference type="EMBL" id="GBL44263.1"/>
    </source>
</evidence>
<dbReference type="Pfam" id="PF13522">
    <property type="entry name" value="GATase_6"/>
    <property type="match status" value="1"/>
</dbReference>
<dbReference type="InterPro" id="IPR014729">
    <property type="entry name" value="Rossmann-like_a/b/a_fold"/>
</dbReference>
<keyword evidence="5 9" id="KW-0067">ATP-binding</keyword>
<dbReference type="RefSeq" id="WP_124703112.1">
    <property type="nucleotide sequence ID" value="NZ_BGOW01000001.1"/>
</dbReference>
<dbReference type="PANTHER" id="PTHR43284">
    <property type="entry name" value="ASPARAGINE SYNTHETASE (GLUTAMINE-HYDROLYZING)"/>
    <property type="match status" value="1"/>
</dbReference>
<comment type="similarity">
    <text evidence="2">Belongs to the asparagine synthetase family.</text>
</comment>
<comment type="pathway">
    <text evidence="1">Amino-acid biosynthesis; L-asparagine biosynthesis; L-asparagine from L-aspartate (L-Gln route): step 1/1.</text>
</comment>
<feature type="binding site" evidence="9">
    <location>
        <position position="303"/>
    </location>
    <ligand>
        <name>ATP</name>
        <dbReference type="ChEBI" id="CHEBI:30616"/>
    </ligand>
</feature>
<keyword evidence="8" id="KW-0028">Amino-acid biosynthesis</keyword>
<dbReference type="Proteomes" id="UP000286806">
    <property type="component" value="Unassembled WGS sequence"/>
</dbReference>
<dbReference type="Pfam" id="PF00733">
    <property type="entry name" value="Asn_synthase"/>
    <property type="match status" value="1"/>
</dbReference>
<dbReference type="InterPro" id="IPR006426">
    <property type="entry name" value="Asn_synth_AEB"/>
</dbReference>
<dbReference type="PROSITE" id="PS51278">
    <property type="entry name" value="GATASE_TYPE_2"/>
    <property type="match status" value="1"/>
</dbReference>
<evidence type="ECO:0000256" key="10">
    <source>
        <dbReference type="PIRSR" id="PIRSR001589-3"/>
    </source>
</evidence>
<gene>
    <name evidence="12" type="ORF">SFMTTN_0058</name>
</gene>
<comment type="catalytic activity">
    <reaction evidence="7">
        <text>L-aspartate + L-glutamine + ATP + H2O = L-asparagine + L-glutamate + AMP + diphosphate + H(+)</text>
        <dbReference type="Rhea" id="RHEA:12228"/>
        <dbReference type="ChEBI" id="CHEBI:15377"/>
        <dbReference type="ChEBI" id="CHEBI:15378"/>
        <dbReference type="ChEBI" id="CHEBI:29985"/>
        <dbReference type="ChEBI" id="CHEBI:29991"/>
        <dbReference type="ChEBI" id="CHEBI:30616"/>
        <dbReference type="ChEBI" id="CHEBI:33019"/>
        <dbReference type="ChEBI" id="CHEBI:58048"/>
        <dbReference type="ChEBI" id="CHEBI:58359"/>
        <dbReference type="ChEBI" id="CHEBI:456215"/>
        <dbReference type="EC" id="6.3.5.4"/>
    </reaction>
</comment>
<dbReference type="AlphaFoldDB" id="A0A401J9E9"/>
<dbReference type="CDD" id="cd01991">
    <property type="entry name" value="Asn_synthase_B_C"/>
    <property type="match status" value="1"/>
</dbReference>
<dbReference type="PANTHER" id="PTHR43284:SF1">
    <property type="entry name" value="ASPARAGINE SYNTHETASE"/>
    <property type="match status" value="1"/>
</dbReference>
<proteinExistence type="inferred from homology"/>
<dbReference type="EMBL" id="BGOW01000001">
    <property type="protein sequence ID" value="GBL44263.1"/>
    <property type="molecule type" value="Genomic_DNA"/>
</dbReference>
<evidence type="ECO:0000256" key="2">
    <source>
        <dbReference type="ARBA" id="ARBA00005752"/>
    </source>
</evidence>
<dbReference type="SUPFAM" id="SSF56235">
    <property type="entry name" value="N-terminal nucleophile aminohydrolases (Ntn hydrolases)"/>
    <property type="match status" value="1"/>
</dbReference>
<feature type="active site" description="For GATase activity" evidence="8">
    <location>
        <position position="2"/>
    </location>
</feature>
<feature type="binding site" evidence="9">
    <location>
        <position position="106"/>
    </location>
    <ligand>
        <name>L-glutamine</name>
        <dbReference type="ChEBI" id="CHEBI:58359"/>
    </ligand>
</feature>
<evidence type="ECO:0000256" key="4">
    <source>
        <dbReference type="ARBA" id="ARBA00022741"/>
    </source>
</evidence>
<feature type="domain" description="Glutamine amidotransferase type-2" evidence="11">
    <location>
        <begin position="2"/>
        <end position="220"/>
    </location>
</feature>
<dbReference type="Gene3D" id="3.60.20.10">
    <property type="entry name" value="Glutamine Phosphoribosylpyrophosphate, subunit 1, domain 1"/>
    <property type="match status" value="1"/>
</dbReference>
<dbReference type="InterPro" id="IPR051786">
    <property type="entry name" value="ASN_synthetase/amidase"/>
</dbReference>
<dbReference type="GO" id="GO:0006529">
    <property type="term" value="P:asparagine biosynthetic process"/>
    <property type="evidence" value="ECO:0007669"/>
    <property type="project" value="UniProtKB-KW"/>
</dbReference>
<feature type="binding site" evidence="9">
    <location>
        <begin position="376"/>
        <end position="377"/>
    </location>
    <ligand>
        <name>ATP</name>
        <dbReference type="ChEBI" id="CHEBI:30616"/>
    </ligand>
</feature>
<keyword evidence="13" id="KW-1185">Reference proteome</keyword>
<keyword evidence="6 8" id="KW-0315">Glutamine amidotransferase</keyword>
<feature type="site" description="Important for beta-aspartyl-AMP intermediate formation" evidence="10">
    <location>
        <position position="378"/>
    </location>
</feature>
<evidence type="ECO:0000256" key="6">
    <source>
        <dbReference type="ARBA" id="ARBA00022962"/>
    </source>
</evidence>
<evidence type="ECO:0000259" key="11">
    <source>
        <dbReference type="PROSITE" id="PS51278"/>
    </source>
</evidence>
<comment type="caution">
    <text evidence="12">The sequence shown here is derived from an EMBL/GenBank/DDBJ whole genome shotgun (WGS) entry which is preliminary data.</text>
</comment>
<dbReference type="GO" id="GO:0005829">
    <property type="term" value="C:cytosol"/>
    <property type="evidence" value="ECO:0007669"/>
    <property type="project" value="TreeGrafter"/>
</dbReference>
<dbReference type="PIRSF" id="PIRSF001589">
    <property type="entry name" value="Asn_synthetase_glu-h"/>
    <property type="match status" value="1"/>
</dbReference>
<name>A0A401J9E9_9PROT</name>
<dbReference type="InterPro" id="IPR017932">
    <property type="entry name" value="GATase_2_dom"/>
</dbReference>
<dbReference type="GO" id="GO:0004066">
    <property type="term" value="F:asparagine synthase (glutamine-hydrolyzing) activity"/>
    <property type="evidence" value="ECO:0007669"/>
    <property type="project" value="UniProtKB-EC"/>
</dbReference>
<evidence type="ECO:0000256" key="9">
    <source>
        <dbReference type="PIRSR" id="PIRSR001589-2"/>
    </source>
</evidence>
<dbReference type="CDD" id="cd00712">
    <property type="entry name" value="AsnB"/>
    <property type="match status" value="1"/>
</dbReference>
<dbReference type="InterPro" id="IPR029055">
    <property type="entry name" value="Ntn_hydrolases_N"/>
</dbReference>
<evidence type="ECO:0000256" key="3">
    <source>
        <dbReference type="ARBA" id="ARBA00012737"/>
    </source>
</evidence>
<keyword evidence="8" id="KW-0061">Asparagine biosynthesis</keyword>
<dbReference type="OrthoDB" id="9763290at2"/>
<dbReference type="EC" id="6.3.5.4" evidence="3"/>
<protein>
    <recommendedName>
        <fullName evidence="3">asparagine synthase (glutamine-hydrolyzing)</fullName>
        <ecNumber evidence="3">6.3.5.4</ecNumber>
    </recommendedName>
</protein>
<evidence type="ECO:0000256" key="5">
    <source>
        <dbReference type="ARBA" id="ARBA00022840"/>
    </source>
</evidence>
<evidence type="ECO:0000256" key="7">
    <source>
        <dbReference type="ARBA" id="ARBA00048741"/>
    </source>
</evidence>
<dbReference type="SUPFAM" id="SSF52402">
    <property type="entry name" value="Adenine nucleotide alpha hydrolases-like"/>
    <property type="match status" value="1"/>
</dbReference>
<dbReference type="InterPro" id="IPR001962">
    <property type="entry name" value="Asn_synthase"/>
</dbReference>
<dbReference type="InterPro" id="IPR033738">
    <property type="entry name" value="AsnB_N"/>
</dbReference>
<dbReference type="Gene3D" id="3.40.50.620">
    <property type="entry name" value="HUPs"/>
    <property type="match status" value="1"/>
</dbReference>
<reference evidence="12 13" key="1">
    <citation type="journal article" date="2019" name="Front. Microbiol.">
        <title>Genomes of Neutrophilic Sulfur-Oxidizing Chemolithoautotrophs Representing 9 Proteobacterial Species From 8 Genera.</title>
        <authorList>
            <person name="Watanabe T."/>
            <person name="Kojima H."/>
            <person name="Umezawa K."/>
            <person name="Hori C."/>
            <person name="Takasuka T.E."/>
            <person name="Kato Y."/>
            <person name="Fukui M."/>
        </authorList>
    </citation>
    <scope>NUCLEOTIDE SEQUENCE [LARGE SCALE GENOMIC DNA]</scope>
    <source>
        <strain evidence="12 13">TTN</strain>
    </source>
</reference>
<dbReference type="GO" id="GO:0005524">
    <property type="term" value="F:ATP binding"/>
    <property type="evidence" value="ECO:0007669"/>
    <property type="project" value="UniProtKB-KW"/>
</dbReference>
<keyword evidence="4 9" id="KW-0547">Nucleotide-binding</keyword>
<sequence length="650" mass="72570">MCGLTGYWKATSHSAEAAEAIVGAMARQITHRGPDDQGVWTDADAGLALAHRRLSILDLSPQGHQPMSSHCGRYMITFNGEVYNFSALRDQLEQAGFAPAWRGHSDTEVMLAAISAWGLEAALKKFVGMFAFALWDRETLTLSLARDRLGEKPLYYGWQGDTFLFGSELKALKAHPAFRAEIDRDALTLFLRHNAIPAPYSIYQGIHKLPPGTFLQVHAGQKDARPLAYWSARSIAEAGQRSLFRGNDAEAATELERLLSQAVGGQMVADVPLGAFLSGGIDSTTIVALMQAQSARPVKTFTIGFNEAGYNEAEHAHAVARHLGTEHTELYVTPQDAMDVIPSLSSVYDEPFADSSQIPTLLVSRLARSHVTVSLSGDGGDELFGGYNRYFWARNLWRKLGWMPRPLRAALAGVLTTLPPAAWNTSFQKLERWLPARLRYANPGDKLHKAAEILAVRSPEEIYLGLVSHWKNPAQLVPGSHEPVTLLTATSQQADLPDFEHRMMYLDTVTYLPDDILAKVDRAAMAVSLETRVPLLDHRVVEFAWTLPLDMKIRHGQGKWLLRQVLYRHVPQLLMDRPKMGFGVPIDVWLRGPLKAWAAALIEPARLTREGVFDPVPIQRKWAEHQSGSRNWSYYLWDVLMFQTWRENNA</sequence>
<accession>A0A401J9E9</accession>
<dbReference type="NCBIfam" id="TIGR01536">
    <property type="entry name" value="asn_synth_AEB"/>
    <property type="match status" value="1"/>
</dbReference>
<evidence type="ECO:0000256" key="1">
    <source>
        <dbReference type="ARBA" id="ARBA00005187"/>
    </source>
</evidence>
<organism evidence="12 13">
    <name type="scientific">Sulfuriferula multivorans</name>
    <dbReference type="NCBI Taxonomy" id="1559896"/>
    <lineage>
        <taxon>Bacteria</taxon>
        <taxon>Pseudomonadati</taxon>
        <taxon>Pseudomonadota</taxon>
        <taxon>Betaproteobacteria</taxon>
        <taxon>Nitrosomonadales</taxon>
        <taxon>Sulfuricellaceae</taxon>
        <taxon>Sulfuriferula</taxon>
    </lineage>
</organism>
<evidence type="ECO:0000313" key="13">
    <source>
        <dbReference type="Proteomes" id="UP000286806"/>
    </source>
</evidence>
<evidence type="ECO:0000256" key="8">
    <source>
        <dbReference type="PIRSR" id="PIRSR001589-1"/>
    </source>
</evidence>